<gene>
    <name evidence="3" type="ORF">LNP81_12915</name>
</gene>
<reference evidence="3" key="1">
    <citation type="submission" date="2021-11" db="EMBL/GenBank/DDBJ databases">
        <title>Description of novel Flavobacterium species.</title>
        <authorList>
            <person name="Saticioglu I.B."/>
            <person name="Ay H."/>
            <person name="Altun S."/>
            <person name="Duman M."/>
        </authorList>
    </citation>
    <scope>NUCLEOTIDE SEQUENCE</scope>
    <source>
        <strain evidence="3">F-30</strain>
    </source>
</reference>
<organism evidence="3 4">
    <name type="scientific">Flavobacterium piscisymbiosum</name>
    <dbReference type="NCBI Taxonomy" id="2893753"/>
    <lineage>
        <taxon>Bacteria</taxon>
        <taxon>Pseudomonadati</taxon>
        <taxon>Bacteroidota</taxon>
        <taxon>Flavobacteriia</taxon>
        <taxon>Flavobacteriales</taxon>
        <taxon>Flavobacteriaceae</taxon>
        <taxon>Flavobacterium</taxon>
    </lineage>
</organism>
<dbReference type="InterPro" id="IPR009589">
    <property type="entry name" value="PH_YyaB-like"/>
</dbReference>
<feature type="domain" description="Uncharacterized protein YyaB-like PH" evidence="2">
    <location>
        <begin position="53"/>
        <end position="127"/>
    </location>
</feature>
<protein>
    <submittedName>
        <fullName evidence="3">PH domain-containing protein</fullName>
    </submittedName>
</protein>
<comment type="caution">
    <text evidence="3">The sequence shown here is derived from an EMBL/GenBank/DDBJ whole genome shotgun (WGS) entry which is preliminary data.</text>
</comment>
<evidence type="ECO:0000313" key="4">
    <source>
        <dbReference type="Proteomes" id="UP001430679"/>
    </source>
</evidence>
<feature type="transmembrane region" description="Helical" evidence="1">
    <location>
        <begin position="12"/>
        <end position="29"/>
    </location>
</feature>
<keyword evidence="1" id="KW-0472">Membrane</keyword>
<feature type="transmembrane region" description="Helical" evidence="1">
    <location>
        <begin position="35"/>
        <end position="57"/>
    </location>
</feature>
<dbReference type="EMBL" id="JAJJMM010000001">
    <property type="protein sequence ID" value="MCC9063891.1"/>
    <property type="molecule type" value="Genomic_DNA"/>
</dbReference>
<name>A0ABS8MEF6_9FLAO</name>
<keyword evidence="4" id="KW-1185">Reference proteome</keyword>
<proteinExistence type="predicted"/>
<keyword evidence="1" id="KW-1133">Transmembrane helix</keyword>
<dbReference type="Pfam" id="PF06713">
    <property type="entry name" value="bPH_4"/>
    <property type="match status" value="1"/>
</dbReference>
<keyword evidence="1" id="KW-0812">Transmembrane</keyword>
<accession>A0ABS8MEF6</accession>
<evidence type="ECO:0000313" key="3">
    <source>
        <dbReference type="EMBL" id="MCC9063891.1"/>
    </source>
</evidence>
<dbReference type="Proteomes" id="UP001430679">
    <property type="component" value="Unassembled WGS sequence"/>
</dbReference>
<evidence type="ECO:0000256" key="1">
    <source>
        <dbReference type="SAM" id="Phobius"/>
    </source>
</evidence>
<evidence type="ECO:0000259" key="2">
    <source>
        <dbReference type="Pfam" id="PF06713"/>
    </source>
</evidence>
<sequence length="140" mass="16537">MEKFESKIDLWLILFLVLIFGGILVRSAYDQNWISFSFILLVVIFITYMFSTTFYIIENKKLRIKCGIFFNLSIEIEGIKKVSESYNIISSPALSFDRLEILYNKFDTVLISPKDKIRFIEAIQKINPETEIKIKEKIYK</sequence>
<dbReference type="RefSeq" id="WP_230036401.1">
    <property type="nucleotide sequence ID" value="NZ_JAJJMM010000001.1"/>
</dbReference>